<proteinExistence type="predicted"/>
<dbReference type="OrthoDB" id="19657at2759"/>
<dbReference type="PRINTS" id="PR00111">
    <property type="entry name" value="ABHYDROLASE"/>
</dbReference>
<evidence type="ECO:0000259" key="1">
    <source>
        <dbReference type="Pfam" id="PF00561"/>
    </source>
</evidence>
<dbReference type="InterPro" id="IPR050471">
    <property type="entry name" value="AB_hydrolase"/>
</dbReference>
<reference evidence="2 3" key="1">
    <citation type="submission" date="2014-04" db="EMBL/GenBank/DDBJ databases">
        <authorList>
            <consortium name="DOE Joint Genome Institute"/>
            <person name="Kuo A."/>
            <person name="Tarkka M."/>
            <person name="Buscot F."/>
            <person name="Kohler A."/>
            <person name="Nagy L.G."/>
            <person name="Floudas D."/>
            <person name="Copeland A."/>
            <person name="Barry K.W."/>
            <person name="Cichocki N."/>
            <person name="Veneault-Fourrey C."/>
            <person name="LaButti K."/>
            <person name="Lindquist E.A."/>
            <person name="Lipzen A."/>
            <person name="Lundell T."/>
            <person name="Morin E."/>
            <person name="Murat C."/>
            <person name="Sun H."/>
            <person name="Tunlid A."/>
            <person name="Henrissat B."/>
            <person name="Grigoriev I.V."/>
            <person name="Hibbett D.S."/>
            <person name="Martin F."/>
            <person name="Nordberg H.P."/>
            <person name="Cantor M.N."/>
            <person name="Hua S.X."/>
        </authorList>
    </citation>
    <scope>NUCLEOTIDE SEQUENCE [LARGE SCALE GENOMIC DNA]</scope>
    <source>
        <strain evidence="2 3">F 1598</strain>
    </source>
</reference>
<evidence type="ECO:0000313" key="3">
    <source>
        <dbReference type="Proteomes" id="UP000054166"/>
    </source>
</evidence>
<reference evidence="3" key="2">
    <citation type="submission" date="2015-01" db="EMBL/GenBank/DDBJ databases">
        <title>Evolutionary Origins and Diversification of the Mycorrhizal Mutualists.</title>
        <authorList>
            <consortium name="DOE Joint Genome Institute"/>
            <consortium name="Mycorrhizal Genomics Consortium"/>
            <person name="Kohler A."/>
            <person name="Kuo A."/>
            <person name="Nagy L.G."/>
            <person name="Floudas D."/>
            <person name="Copeland A."/>
            <person name="Barry K.W."/>
            <person name="Cichocki N."/>
            <person name="Veneault-Fourrey C."/>
            <person name="LaButti K."/>
            <person name="Lindquist E.A."/>
            <person name="Lipzen A."/>
            <person name="Lundell T."/>
            <person name="Morin E."/>
            <person name="Murat C."/>
            <person name="Riley R."/>
            <person name="Ohm R."/>
            <person name="Sun H."/>
            <person name="Tunlid A."/>
            <person name="Henrissat B."/>
            <person name="Grigoriev I.V."/>
            <person name="Hibbett D.S."/>
            <person name="Martin F."/>
        </authorList>
    </citation>
    <scope>NUCLEOTIDE SEQUENCE [LARGE SCALE GENOMIC DNA]</scope>
    <source>
        <strain evidence="3">F 1598</strain>
    </source>
</reference>
<dbReference type="Proteomes" id="UP000054166">
    <property type="component" value="Unassembled WGS sequence"/>
</dbReference>
<dbReference type="STRING" id="765440.A0A0C3CD58"/>
<dbReference type="InParanoid" id="A0A0C3CD58"/>
<organism evidence="2 3">
    <name type="scientific">Piloderma croceum (strain F 1598)</name>
    <dbReference type="NCBI Taxonomy" id="765440"/>
    <lineage>
        <taxon>Eukaryota</taxon>
        <taxon>Fungi</taxon>
        <taxon>Dikarya</taxon>
        <taxon>Basidiomycota</taxon>
        <taxon>Agaricomycotina</taxon>
        <taxon>Agaricomycetes</taxon>
        <taxon>Agaricomycetidae</taxon>
        <taxon>Atheliales</taxon>
        <taxon>Atheliaceae</taxon>
        <taxon>Piloderma</taxon>
    </lineage>
</organism>
<dbReference type="InterPro" id="IPR000073">
    <property type="entry name" value="AB_hydrolase_1"/>
</dbReference>
<protein>
    <recommendedName>
        <fullName evidence="1">AB hydrolase-1 domain-containing protein</fullName>
    </recommendedName>
</protein>
<dbReference type="PANTHER" id="PTHR43433:SF5">
    <property type="entry name" value="AB HYDROLASE-1 DOMAIN-CONTAINING PROTEIN"/>
    <property type="match status" value="1"/>
</dbReference>
<dbReference type="Gene3D" id="3.40.50.1820">
    <property type="entry name" value="alpha/beta hydrolase"/>
    <property type="match status" value="1"/>
</dbReference>
<feature type="domain" description="AB hydrolase-1" evidence="1">
    <location>
        <begin position="57"/>
        <end position="306"/>
    </location>
</feature>
<name>A0A0C3CD58_PILCF</name>
<dbReference type="AlphaFoldDB" id="A0A0C3CD58"/>
<sequence length="339" mass="37601">MSSTSPPEELFSSYESIFDPATLVRKGLCPVTKLRHQSFIESHSLYFEQHGNGSEKILFIMGLNSSSFGWLSQIEHFGRLPGYSAVVFDNRGVGYSGAPRGPYSTSGMAEDAIVLLDYLGWTGDHDLHVVGSSLGGMIAQELAARIPNRIVSLTLTVTTAGGVFRPLCNLPPWKGFSSLTRLLTISDPYLKVPILLDMLFPRAWLTEKALDDAEGRSNMEVQTKIFLRRLKITKPQTVVGTLSQMCAGLTHHVAPDRLSIISSTIPKVMIVTGDVDNLVTPNNSAHMKKHMKEAEYLVFEDTGHAINTQRKQRYNVLLERVFEEGREMVRSYGGLRSRG</sequence>
<gene>
    <name evidence="2" type="ORF">PILCRDRAFT_4034</name>
</gene>
<dbReference type="Pfam" id="PF00561">
    <property type="entry name" value="Abhydrolase_1"/>
    <property type="match status" value="1"/>
</dbReference>
<keyword evidence="3" id="KW-1185">Reference proteome</keyword>
<dbReference type="InterPro" id="IPR029058">
    <property type="entry name" value="AB_hydrolase_fold"/>
</dbReference>
<dbReference type="EMBL" id="KN832979">
    <property type="protein sequence ID" value="KIM87607.1"/>
    <property type="molecule type" value="Genomic_DNA"/>
</dbReference>
<accession>A0A0C3CD58</accession>
<dbReference type="SUPFAM" id="SSF53474">
    <property type="entry name" value="alpha/beta-Hydrolases"/>
    <property type="match status" value="1"/>
</dbReference>
<dbReference type="HOGENOM" id="CLU_020336_20_1_1"/>
<dbReference type="PANTHER" id="PTHR43433">
    <property type="entry name" value="HYDROLASE, ALPHA/BETA FOLD FAMILY PROTEIN"/>
    <property type="match status" value="1"/>
</dbReference>
<evidence type="ECO:0000313" key="2">
    <source>
        <dbReference type="EMBL" id="KIM87607.1"/>
    </source>
</evidence>